<feature type="chain" id="PRO_5039717200" description="Secreted protein" evidence="1">
    <location>
        <begin position="25"/>
        <end position="104"/>
    </location>
</feature>
<accession>A0A1A3BX86</accession>
<name>A0A1A3BX86_MYCAS</name>
<evidence type="ECO:0008006" key="4">
    <source>
        <dbReference type="Google" id="ProtNLM"/>
    </source>
</evidence>
<evidence type="ECO:0000313" key="3">
    <source>
        <dbReference type="Proteomes" id="UP000093795"/>
    </source>
</evidence>
<dbReference type="RefSeq" id="WP_065122330.1">
    <property type="nucleotide sequence ID" value="NZ_LZKQ01000226.1"/>
</dbReference>
<evidence type="ECO:0000256" key="1">
    <source>
        <dbReference type="SAM" id="SignalP"/>
    </source>
</evidence>
<proteinExistence type="predicted"/>
<protein>
    <recommendedName>
        <fullName evidence="4">Secreted protein</fullName>
    </recommendedName>
</protein>
<dbReference type="STRING" id="1790.A5645_25625"/>
<dbReference type="Proteomes" id="UP000093795">
    <property type="component" value="Unassembled WGS sequence"/>
</dbReference>
<feature type="signal peptide" evidence="1">
    <location>
        <begin position="1"/>
        <end position="24"/>
    </location>
</feature>
<evidence type="ECO:0000313" key="2">
    <source>
        <dbReference type="EMBL" id="OBI79509.1"/>
    </source>
</evidence>
<comment type="caution">
    <text evidence="2">The sequence shown here is derived from an EMBL/GenBank/DDBJ whole genome shotgun (WGS) entry which is preliminary data.</text>
</comment>
<gene>
    <name evidence="2" type="ORF">A9X01_26090</name>
</gene>
<dbReference type="EMBL" id="LZKQ01000226">
    <property type="protein sequence ID" value="OBI79509.1"/>
    <property type="molecule type" value="Genomic_DNA"/>
</dbReference>
<reference evidence="2 3" key="1">
    <citation type="submission" date="2016-06" db="EMBL/GenBank/DDBJ databases">
        <authorList>
            <person name="Kjaerup R.B."/>
            <person name="Dalgaard T.S."/>
            <person name="Juul-Madsen H.R."/>
        </authorList>
    </citation>
    <scope>NUCLEOTIDE SEQUENCE [LARGE SCALE GENOMIC DNA]</scope>
    <source>
        <strain evidence="2 3">1081914.2</strain>
    </source>
</reference>
<sequence length="104" mass="10980">MRTPAPIIVSLLIAACVACPSARAEATYGPGTYAVPEQLPHGIYTARTDVRDPGAPECTFSTWTSDWKPISGDSVGPAQSITADITPTVGHFITHGCTPWVKVQ</sequence>
<organism evidence="2 3">
    <name type="scientific">Mycobacterium asiaticum</name>
    <dbReference type="NCBI Taxonomy" id="1790"/>
    <lineage>
        <taxon>Bacteria</taxon>
        <taxon>Bacillati</taxon>
        <taxon>Actinomycetota</taxon>
        <taxon>Actinomycetes</taxon>
        <taxon>Mycobacteriales</taxon>
        <taxon>Mycobacteriaceae</taxon>
        <taxon>Mycobacterium</taxon>
    </lineage>
</organism>
<dbReference type="PROSITE" id="PS51257">
    <property type="entry name" value="PROKAR_LIPOPROTEIN"/>
    <property type="match status" value="1"/>
</dbReference>
<dbReference type="AlphaFoldDB" id="A0A1A3BX86"/>
<keyword evidence="1" id="KW-0732">Signal</keyword>